<evidence type="ECO:0000256" key="4">
    <source>
        <dbReference type="ARBA" id="ARBA00022692"/>
    </source>
</evidence>
<proteinExistence type="inferred from homology"/>
<dbReference type="GO" id="GO:0005886">
    <property type="term" value="C:plasma membrane"/>
    <property type="evidence" value="ECO:0007669"/>
    <property type="project" value="UniProtKB-SubCell"/>
</dbReference>
<keyword evidence="5 10" id="KW-0552">Olfaction</keyword>
<keyword evidence="3 10" id="KW-0716">Sensory transduction</keyword>
<keyword evidence="12" id="KW-1185">Reference proteome</keyword>
<feature type="transmembrane region" description="Helical" evidence="10">
    <location>
        <begin position="32"/>
        <end position="60"/>
    </location>
</feature>
<keyword evidence="2" id="KW-1003">Cell membrane</keyword>
<evidence type="ECO:0000256" key="9">
    <source>
        <dbReference type="ARBA" id="ARBA00023224"/>
    </source>
</evidence>
<comment type="similarity">
    <text evidence="10">Belongs to the insect chemoreceptor superfamily. Heteromeric odorant receptor channel (TC 1.A.69) family.</text>
</comment>
<name>A0A7M7TBP3_NASVI</name>
<evidence type="ECO:0000256" key="1">
    <source>
        <dbReference type="ARBA" id="ARBA00004651"/>
    </source>
</evidence>
<evidence type="ECO:0000313" key="12">
    <source>
        <dbReference type="Proteomes" id="UP000002358"/>
    </source>
</evidence>
<dbReference type="GO" id="GO:0004984">
    <property type="term" value="F:olfactory receptor activity"/>
    <property type="evidence" value="ECO:0007669"/>
    <property type="project" value="InterPro"/>
</dbReference>
<dbReference type="GO" id="GO:0007165">
    <property type="term" value="P:signal transduction"/>
    <property type="evidence" value="ECO:0007669"/>
    <property type="project" value="UniProtKB-KW"/>
</dbReference>
<reference evidence="11" key="1">
    <citation type="submission" date="2021-01" db="UniProtKB">
        <authorList>
            <consortium name="EnsemblMetazoa"/>
        </authorList>
    </citation>
    <scope>IDENTIFICATION</scope>
</reference>
<dbReference type="PANTHER" id="PTHR21137:SF35">
    <property type="entry name" value="ODORANT RECEPTOR 19A-RELATED"/>
    <property type="match status" value="1"/>
</dbReference>
<evidence type="ECO:0000256" key="7">
    <source>
        <dbReference type="ARBA" id="ARBA00023136"/>
    </source>
</evidence>
<keyword evidence="6 10" id="KW-1133">Transmembrane helix</keyword>
<keyword evidence="7 10" id="KW-0472">Membrane</keyword>
<evidence type="ECO:0000256" key="2">
    <source>
        <dbReference type="ARBA" id="ARBA00022475"/>
    </source>
</evidence>
<organism evidence="11 12">
    <name type="scientific">Nasonia vitripennis</name>
    <name type="common">Parasitic wasp</name>
    <dbReference type="NCBI Taxonomy" id="7425"/>
    <lineage>
        <taxon>Eukaryota</taxon>
        <taxon>Metazoa</taxon>
        <taxon>Ecdysozoa</taxon>
        <taxon>Arthropoda</taxon>
        <taxon>Hexapoda</taxon>
        <taxon>Insecta</taxon>
        <taxon>Pterygota</taxon>
        <taxon>Neoptera</taxon>
        <taxon>Endopterygota</taxon>
        <taxon>Hymenoptera</taxon>
        <taxon>Apocrita</taxon>
        <taxon>Proctotrupomorpha</taxon>
        <taxon>Chalcidoidea</taxon>
        <taxon>Pteromalidae</taxon>
        <taxon>Pteromalinae</taxon>
        <taxon>Nasonia</taxon>
    </lineage>
</organism>
<comment type="subcellular location">
    <subcellularLocation>
        <location evidence="1 10">Cell membrane</location>
        <topology evidence="1 10">Multi-pass membrane protein</topology>
    </subcellularLocation>
</comment>
<dbReference type="EnsemblMetazoa" id="XM_032595892">
    <property type="protein sequence ID" value="XP_032451783"/>
    <property type="gene ID" value="GeneID_100463159"/>
</dbReference>
<keyword evidence="8 10" id="KW-0675">Receptor</keyword>
<evidence type="ECO:0000256" key="8">
    <source>
        <dbReference type="ARBA" id="ARBA00023170"/>
    </source>
</evidence>
<dbReference type="AlphaFoldDB" id="A0A7M7TBP3"/>
<evidence type="ECO:0000256" key="6">
    <source>
        <dbReference type="ARBA" id="ARBA00022989"/>
    </source>
</evidence>
<keyword evidence="9 10" id="KW-0807">Transducer</keyword>
<feature type="transmembrane region" description="Helical" evidence="10">
    <location>
        <begin position="72"/>
        <end position="90"/>
    </location>
</feature>
<dbReference type="Pfam" id="PF02949">
    <property type="entry name" value="7tm_6"/>
    <property type="match status" value="1"/>
</dbReference>
<evidence type="ECO:0000256" key="5">
    <source>
        <dbReference type="ARBA" id="ARBA00022725"/>
    </source>
</evidence>
<dbReference type="Proteomes" id="UP000002358">
    <property type="component" value="Chromosome 1"/>
</dbReference>
<comment type="caution">
    <text evidence="10">Lacks conserved residue(s) required for the propagation of feature annotation.</text>
</comment>
<feature type="transmembrane region" description="Helical" evidence="10">
    <location>
        <begin position="138"/>
        <end position="158"/>
    </location>
</feature>
<keyword evidence="4 10" id="KW-0812">Transmembrane</keyword>
<dbReference type="OrthoDB" id="8185860at2759"/>
<dbReference type="InParanoid" id="A0A7M7TBP3"/>
<evidence type="ECO:0000256" key="10">
    <source>
        <dbReference type="RuleBase" id="RU351113"/>
    </source>
</evidence>
<evidence type="ECO:0000313" key="11">
    <source>
        <dbReference type="EnsemblMetazoa" id="XP_032451783"/>
    </source>
</evidence>
<gene>
    <name evidence="11" type="primary">100463159</name>
</gene>
<evidence type="ECO:0000256" key="3">
    <source>
        <dbReference type="ARBA" id="ARBA00022606"/>
    </source>
</evidence>
<sequence length="432" mass="49837">MEETSAFYRRIRRIQTRVLRLAGLVPFENRTLIFAGTILMSIYVNFAFTAVSSVYIWAFFEDCLNKRFNPDITSELFSFVGFHFRFMYIFSRRRKLGEMLGNQSIKKSKTRFHSYAESLWERVRSEEKVHVRLFVRKVSKLSVCYSGIILTTITLYVLSSQLPQLTAAATNETVHRVLPYPFYVDVQSSPRYEILLGAQIVCLLTVTQTSVCVDTAIAFLIMIACGHFRLIQVRLGVIARHIEENEDKRKSQRSVGKNGEVIEAEAEMDEEDFERTDDRVRERVKELVMHHQEILSFCDDIKNLSSEIFMIELISTTYNLSLIGILLAGNMPLAEKFKFAPVLFILTTQLFVCQYPPDLLIQESEAVANAAYFVPPFRRDRRRIDRILLSLLTRSQTPYQLRAGGQIPLSIESFGNMIRGAVSFFTVLRSFN</sequence>
<dbReference type="PANTHER" id="PTHR21137">
    <property type="entry name" value="ODORANT RECEPTOR"/>
    <property type="match status" value="1"/>
</dbReference>
<dbReference type="GO" id="GO:0005549">
    <property type="term" value="F:odorant binding"/>
    <property type="evidence" value="ECO:0007669"/>
    <property type="project" value="InterPro"/>
</dbReference>
<dbReference type="InterPro" id="IPR004117">
    <property type="entry name" value="7tm6_olfct_rcpt"/>
</dbReference>
<dbReference type="SMR" id="A0A7M7TBP3"/>
<accession>A0A7M7TBP3</accession>
<protein>
    <recommendedName>
        <fullName evidence="10">Odorant receptor</fullName>
    </recommendedName>
</protein>